<dbReference type="AlphaFoldDB" id="A0A319DW04"/>
<feature type="compositionally biased region" description="Low complexity" evidence="1">
    <location>
        <begin position="668"/>
        <end position="683"/>
    </location>
</feature>
<dbReference type="Pfam" id="PF00024">
    <property type="entry name" value="PAN_1"/>
    <property type="match status" value="1"/>
</dbReference>
<feature type="domain" description="Apple" evidence="2">
    <location>
        <begin position="87"/>
        <end position="133"/>
    </location>
</feature>
<protein>
    <recommendedName>
        <fullName evidence="2">Apple domain-containing protein</fullName>
    </recommendedName>
</protein>
<dbReference type="EMBL" id="KZ825851">
    <property type="protein sequence ID" value="PYH95573.1"/>
    <property type="molecule type" value="Genomic_DNA"/>
</dbReference>
<feature type="compositionally biased region" description="Low complexity" evidence="1">
    <location>
        <begin position="533"/>
        <end position="551"/>
    </location>
</feature>
<feature type="compositionally biased region" description="Low complexity" evidence="1">
    <location>
        <begin position="607"/>
        <end position="616"/>
    </location>
</feature>
<keyword evidence="4" id="KW-1185">Reference proteome</keyword>
<organism evidence="3 4">
    <name type="scientific">Aspergillus ellipticus CBS 707.79</name>
    <dbReference type="NCBI Taxonomy" id="1448320"/>
    <lineage>
        <taxon>Eukaryota</taxon>
        <taxon>Fungi</taxon>
        <taxon>Dikarya</taxon>
        <taxon>Ascomycota</taxon>
        <taxon>Pezizomycotina</taxon>
        <taxon>Eurotiomycetes</taxon>
        <taxon>Eurotiomycetidae</taxon>
        <taxon>Eurotiales</taxon>
        <taxon>Aspergillaceae</taxon>
        <taxon>Aspergillus</taxon>
        <taxon>Aspergillus subgen. Circumdati</taxon>
    </lineage>
</organism>
<evidence type="ECO:0000259" key="2">
    <source>
        <dbReference type="Pfam" id="PF00024"/>
    </source>
</evidence>
<feature type="compositionally biased region" description="Polar residues" evidence="1">
    <location>
        <begin position="438"/>
        <end position="451"/>
    </location>
</feature>
<feature type="compositionally biased region" description="Low complexity" evidence="1">
    <location>
        <begin position="583"/>
        <end position="592"/>
    </location>
</feature>
<feature type="region of interest" description="Disordered" evidence="1">
    <location>
        <begin position="533"/>
        <end position="821"/>
    </location>
</feature>
<dbReference type="Proteomes" id="UP000247810">
    <property type="component" value="Unassembled WGS sequence"/>
</dbReference>
<feature type="compositionally biased region" description="Low complexity" evidence="1">
    <location>
        <begin position="698"/>
        <end position="719"/>
    </location>
</feature>
<feature type="compositionally biased region" description="Polar residues" evidence="1">
    <location>
        <begin position="631"/>
        <end position="647"/>
    </location>
</feature>
<feature type="compositionally biased region" description="Low complexity" evidence="1">
    <location>
        <begin position="317"/>
        <end position="347"/>
    </location>
</feature>
<feature type="region of interest" description="Disordered" evidence="1">
    <location>
        <begin position="430"/>
        <end position="464"/>
    </location>
</feature>
<name>A0A319DW04_9EURO</name>
<dbReference type="InterPro" id="IPR003609">
    <property type="entry name" value="Pan_app"/>
</dbReference>
<reference evidence="3 4" key="1">
    <citation type="submission" date="2018-02" db="EMBL/GenBank/DDBJ databases">
        <title>The genomes of Aspergillus section Nigri reveals drivers in fungal speciation.</title>
        <authorList>
            <consortium name="DOE Joint Genome Institute"/>
            <person name="Vesth T.C."/>
            <person name="Nybo J."/>
            <person name="Theobald S."/>
            <person name="Brandl J."/>
            <person name="Frisvad J.C."/>
            <person name="Nielsen K.F."/>
            <person name="Lyhne E.K."/>
            <person name="Kogle M.E."/>
            <person name="Kuo A."/>
            <person name="Riley R."/>
            <person name="Clum A."/>
            <person name="Nolan M."/>
            <person name="Lipzen A."/>
            <person name="Salamov A."/>
            <person name="Henrissat B."/>
            <person name="Wiebenga A."/>
            <person name="De vries R.P."/>
            <person name="Grigoriev I.V."/>
            <person name="Mortensen U.H."/>
            <person name="Andersen M.R."/>
            <person name="Baker S.E."/>
        </authorList>
    </citation>
    <scope>NUCLEOTIDE SEQUENCE [LARGE SCALE GENOMIC DNA]</scope>
    <source>
        <strain evidence="3 4">CBS 707.79</strain>
    </source>
</reference>
<evidence type="ECO:0000313" key="4">
    <source>
        <dbReference type="Proteomes" id="UP000247810"/>
    </source>
</evidence>
<evidence type="ECO:0000313" key="3">
    <source>
        <dbReference type="EMBL" id="PYH95573.1"/>
    </source>
</evidence>
<feature type="region of interest" description="Disordered" evidence="1">
    <location>
        <begin position="317"/>
        <end position="389"/>
    </location>
</feature>
<dbReference type="Gene3D" id="3.50.4.10">
    <property type="entry name" value="Hepatocyte Growth Factor"/>
    <property type="match status" value="1"/>
</dbReference>
<dbReference type="OrthoDB" id="10683484at2759"/>
<gene>
    <name evidence="3" type="ORF">BO71DRAFT_473829</name>
</gene>
<accession>A0A319DW04</accession>
<sequence length="882" mass="88952">MIYEEIWGRSNARSSVEDNGPAGSRNWILQPTFKSLIVFAALAQSALAVTASTCTVSTSAPIACTPGYYLYGNYYYQMECANDITGGTYTSSEGYSLRACMGGCSVTPGCTGVTFNSATDTCRLYTGDITVVSGSLQAAPKLLNGNPCVTTTTVAATTTVTEACTTAPATFTIRKRDLYLYQSLHPRIVGLHERDEVTVTVEVTTTDCITSTTSTPTLVAITSVLVSASATPSPSSTFSFSSSSPSSRVEFSSSVAESSSAIQSSSVIQSRSLVASGRPASSSVSASISPVFSSRAVTSSAVSSRSAAASNAVSSASFLSSSNPVPPRSAISPSGTASSSLISSSRPFQPSGVPPSSKPLHSSSAIPSNRVKPSSGAIPSIKSTPSGKSVLPSLAISSGLSSSTIPHLTPISGAETTSTALSQTIAFSSSFSRTSSTEQGSGPQASRTAKFTNGHHGNKPTSNPNEVVIITLTDTFVVPCSTGLRTSTVTMTTTHCGCTETPLPTIPMVTYTTTLPNSWGFTAPVVVKTPASASNTAAPTSSSPGPSATNPMDMAPEPLAPSRPTNLGIEPQVPGISVGGYSGSQSSVTTQQGGSGELTVPNLAGHGSQPQTSSFGSGSGGPGQESWGSSVDTTHYVSQPQTSSSYGEESLGLKTETSHDSQPPTQASGSLSSGPGEESSSVGIDTYSQGSGAEPGVETGESSTSSSKTSSEGSTGSSSNTQPYVQPGGLSETSGPNPGSLPQGLASAPQKSSGSSESQTRTYIPEASAQQNEPSTVTADVIPVVPTMLPPPFHHGGSGSGSDNGYGSNQQGPLPGNKTAASTLIPSASLQPHGSVSPSVSLRGGTTATQMAATPLFTGAASRASKEISGLVAVLGGVWILL</sequence>
<proteinExistence type="predicted"/>
<dbReference type="VEuPathDB" id="FungiDB:BO71DRAFT_473829"/>
<evidence type="ECO:0000256" key="1">
    <source>
        <dbReference type="SAM" id="MobiDB-lite"/>
    </source>
</evidence>
<feature type="compositionally biased region" description="Polar residues" evidence="1">
    <location>
        <begin position="749"/>
        <end position="778"/>
    </location>
</feature>